<name>A0ABU1RQH5_9GAMM</name>
<dbReference type="EMBL" id="JAVDTT010000001">
    <property type="protein sequence ID" value="MDR6840570.1"/>
    <property type="molecule type" value="Genomic_DNA"/>
</dbReference>
<organism evidence="5 6">
    <name type="scientific">Pseudoxanthomonas sacheonensis</name>
    <dbReference type="NCBI Taxonomy" id="443615"/>
    <lineage>
        <taxon>Bacteria</taxon>
        <taxon>Pseudomonadati</taxon>
        <taxon>Pseudomonadota</taxon>
        <taxon>Gammaproteobacteria</taxon>
        <taxon>Lysobacterales</taxon>
        <taxon>Lysobacteraceae</taxon>
        <taxon>Pseudoxanthomonas</taxon>
    </lineage>
</organism>
<proteinExistence type="predicted"/>
<dbReference type="Pfam" id="PF12840">
    <property type="entry name" value="HTH_20"/>
    <property type="match status" value="1"/>
</dbReference>
<dbReference type="InterPro" id="IPR001845">
    <property type="entry name" value="HTH_ArsR_DNA-bd_dom"/>
</dbReference>
<keyword evidence="3" id="KW-0804">Transcription</keyword>
<evidence type="ECO:0000313" key="6">
    <source>
        <dbReference type="Proteomes" id="UP001254759"/>
    </source>
</evidence>
<dbReference type="InterPro" id="IPR051011">
    <property type="entry name" value="Metal_resp_trans_reg"/>
</dbReference>
<evidence type="ECO:0000256" key="3">
    <source>
        <dbReference type="ARBA" id="ARBA00023163"/>
    </source>
</evidence>
<sequence>MDTAQTVNALRALAHGHRLAAYRALVQAGQEGLAVGQLRDALDLPAATLTSHLNQLRAAGLVTDEREGRVIRVRADYEHMNALLGFLTENCCGGRSCGGQSYVSDPKESMALNPSL</sequence>
<protein>
    <submittedName>
        <fullName evidence="5">DNA-binding transcriptional ArsR family regulator</fullName>
    </submittedName>
</protein>
<dbReference type="PANTHER" id="PTHR43132:SF2">
    <property type="entry name" value="ARSENICAL RESISTANCE OPERON REPRESSOR ARSR-RELATED"/>
    <property type="match status" value="1"/>
</dbReference>
<evidence type="ECO:0000256" key="1">
    <source>
        <dbReference type="ARBA" id="ARBA00023015"/>
    </source>
</evidence>
<dbReference type="RefSeq" id="WP_310090469.1">
    <property type="nucleotide sequence ID" value="NZ_JAVDTT010000001.1"/>
</dbReference>
<dbReference type="Proteomes" id="UP001254759">
    <property type="component" value="Unassembled WGS sequence"/>
</dbReference>
<reference evidence="5 6" key="1">
    <citation type="submission" date="2023-07" db="EMBL/GenBank/DDBJ databases">
        <title>Sorghum-associated microbial communities from plants grown in Nebraska, USA.</title>
        <authorList>
            <person name="Schachtman D."/>
        </authorList>
    </citation>
    <scope>NUCLEOTIDE SEQUENCE [LARGE SCALE GENOMIC DNA]</scope>
    <source>
        <strain evidence="5 6">BE107</strain>
    </source>
</reference>
<feature type="domain" description="HTH arsR-type" evidence="4">
    <location>
        <begin position="1"/>
        <end position="95"/>
    </location>
</feature>
<dbReference type="CDD" id="cd00090">
    <property type="entry name" value="HTH_ARSR"/>
    <property type="match status" value="1"/>
</dbReference>
<comment type="caution">
    <text evidence="5">The sequence shown here is derived from an EMBL/GenBank/DDBJ whole genome shotgun (WGS) entry which is preliminary data.</text>
</comment>
<dbReference type="GO" id="GO:0003677">
    <property type="term" value="F:DNA binding"/>
    <property type="evidence" value="ECO:0007669"/>
    <property type="project" value="UniProtKB-KW"/>
</dbReference>
<dbReference type="InterPro" id="IPR011991">
    <property type="entry name" value="ArsR-like_HTH"/>
</dbReference>
<dbReference type="InterPro" id="IPR036390">
    <property type="entry name" value="WH_DNA-bd_sf"/>
</dbReference>
<keyword evidence="2 5" id="KW-0238">DNA-binding</keyword>
<dbReference type="SMART" id="SM00418">
    <property type="entry name" value="HTH_ARSR"/>
    <property type="match status" value="1"/>
</dbReference>
<keyword evidence="6" id="KW-1185">Reference proteome</keyword>
<dbReference type="InterPro" id="IPR036388">
    <property type="entry name" value="WH-like_DNA-bd_sf"/>
</dbReference>
<evidence type="ECO:0000256" key="2">
    <source>
        <dbReference type="ARBA" id="ARBA00023125"/>
    </source>
</evidence>
<keyword evidence="1" id="KW-0805">Transcription regulation</keyword>
<gene>
    <name evidence="5" type="ORF">J2W94_000834</name>
</gene>
<dbReference type="NCBIfam" id="NF033788">
    <property type="entry name" value="HTH_metalloreg"/>
    <property type="match status" value="1"/>
</dbReference>
<dbReference type="PANTHER" id="PTHR43132">
    <property type="entry name" value="ARSENICAL RESISTANCE OPERON REPRESSOR ARSR-RELATED"/>
    <property type="match status" value="1"/>
</dbReference>
<evidence type="ECO:0000259" key="4">
    <source>
        <dbReference type="PROSITE" id="PS50987"/>
    </source>
</evidence>
<accession>A0ABU1RQH5</accession>
<dbReference type="PROSITE" id="PS50987">
    <property type="entry name" value="HTH_ARSR_2"/>
    <property type="match status" value="1"/>
</dbReference>
<dbReference type="Gene3D" id="1.10.10.10">
    <property type="entry name" value="Winged helix-like DNA-binding domain superfamily/Winged helix DNA-binding domain"/>
    <property type="match status" value="1"/>
</dbReference>
<dbReference type="SUPFAM" id="SSF46785">
    <property type="entry name" value="Winged helix' DNA-binding domain"/>
    <property type="match status" value="1"/>
</dbReference>
<evidence type="ECO:0000313" key="5">
    <source>
        <dbReference type="EMBL" id="MDR6840570.1"/>
    </source>
</evidence>